<dbReference type="PANTHER" id="PTHR46494:SF1">
    <property type="entry name" value="CORA FAMILY METAL ION TRANSPORTER (EUROFUNG)"/>
    <property type="match status" value="1"/>
</dbReference>
<proteinExistence type="inferred from homology"/>
<protein>
    <submittedName>
        <fullName evidence="9">Mg2+ transporter protein, CorA-like/Zinc transport protein ZntB</fullName>
    </submittedName>
</protein>
<evidence type="ECO:0000256" key="6">
    <source>
        <dbReference type="ARBA" id="ARBA00022989"/>
    </source>
</evidence>
<reference evidence="9 10" key="1">
    <citation type="journal article" date="2016" name="Genome Biol. Evol.">
        <title>Divergent and convergent evolution of fungal pathogenicity.</title>
        <authorList>
            <person name="Shang Y."/>
            <person name="Xiao G."/>
            <person name="Zheng P."/>
            <person name="Cen K."/>
            <person name="Zhan S."/>
            <person name="Wang C."/>
        </authorList>
    </citation>
    <scope>NUCLEOTIDE SEQUENCE [LARGE SCALE GENOMIC DNA]</scope>
    <source>
        <strain evidence="9 10">RCEF 2490</strain>
    </source>
</reference>
<organism evidence="9 10">
    <name type="scientific">Moelleriella libera RCEF 2490</name>
    <dbReference type="NCBI Taxonomy" id="1081109"/>
    <lineage>
        <taxon>Eukaryota</taxon>
        <taxon>Fungi</taxon>
        <taxon>Dikarya</taxon>
        <taxon>Ascomycota</taxon>
        <taxon>Pezizomycotina</taxon>
        <taxon>Sordariomycetes</taxon>
        <taxon>Hypocreomycetidae</taxon>
        <taxon>Hypocreales</taxon>
        <taxon>Clavicipitaceae</taxon>
        <taxon>Moelleriella</taxon>
    </lineage>
</organism>
<keyword evidence="10" id="KW-1185">Reference proteome</keyword>
<dbReference type="GO" id="GO:0050897">
    <property type="term" value="F:cobalt ion binding"/>
    <property type="evidence" value="ECO:0007669"/>
    <property type="project" value="TreeGrafter"/>
</dbReference>
<dbReference type="SUPFAM" id="SSF143865">
    <property type="entry name" value="CorA soluble domain-like"/>
    <property type="match status" value="1"/>
</dbReference>
<dbReference type="OrthoDB" id="165352at2759"/>
<gene>
    <name evidence="9" type="ORF">AAL_07074</name>
</gene>
<dbReference type="STRING" id="1081109.A0A167Y4G1"/>
<evidence type="ECO:0000256" key="2">
    <source>
        <dbReference type="ARBA" id="ARBA00009765"/>
    </source>
</evidence>
<dbReference type="SUPFAM" id="SSF144083">
    <property type="entry name" value="Magnesium transport protein CorA, transmembrane region"/>
    <property type="match status" value="1"/>
</dbReference>
<feature type="transmembrane region" description="Helical" evidence="8">
    <location>
        <begin position="500"/>
        <end position="521"/>
    </location>
</feature>
<dbReference type="InterPro" id="IPR045863">
    <property type="entry name" value="CorA_TM1_TM2"/>
</dbReference>
<dbReference type="GO" id="GO:0015087">
    <property type="term" value="F:cobalt ion transmembrane transporter activity"/>
    <property type="evidence" value="ECO:0007669"/>
    <property type="project" value="TreeGrafter"/>
</dbReference>
<keyword evidence="6 8" id="KW-1133">Transmembrane helix</keyword>
<comment type="similarity">
    <text evidence="2">Belongs to the CorA metal ion transporter (MIT) (TC 1.A.35) family.</text>
</comment>
<dbReference type="Gene3D" id="3.30.460.20">
    <property type="entry name" value="CorA soluble domain-like"/>
    <property type="match status" value="1"/>
</dbReference>
<evidence type="ECO:0000313" key="10">
    <source>
        <dbReference type="Proteomes" id="UP000078544"/>
    </source>
</evidence>
<accession>A0A167Y4G1</accession>
<dbReference type="Pfam" id="PF01544">
    <property type="entry name" value="CorA"/>
    <property type="match status" value="1"/>
</dbReference>
<dbReference type="Gene3D" id="1.20.58.340">
    <property type="entry name" value="Magnesium transport protein CorA, transmembrane region"/>
    <property type="match status" value="2"/>
</dbReference>
<evidence type="ECO:0000256" key="8">
    <source>
        <dbReference type="SAM" id="Phobius"/>
    </source>
</evidence>
<dbReference type="InterPro" id="IPR002523">
    <property type="entry name" value="MgTranspt_CorA/ZnTranspt_ZntB"/>
</dbReference>
<dbReference type="PANTHER" id="PTHR46494">
    <property type="entry name" value="CORA FAMILY METAL ION TRANSPORTER (EUROFUNG)"/>
    <property type="match status" value="1"/>
</dbReference>
<keyword evidence="7 8" id="KW-0472">Membrane</keyword>
<evidence type="ECO:0000256" key="1">
    <source>
        <dbReference type="ARBA" id="ARBA00004651"/>
    </source>
</evidence>
<evidence type="ECO:0000256" key="3">
    <source>
        <dbReference type="ARBA" id="ARBA00022448"/>
    </source>
</evidence>
<evidence type="ECO:0000256" key="7">
    <source>
        <dbReference type="ARBA" id="ARBA00023136"/>
    </source>
</evidence>
<dbReference type="AlphaFoldDB" id="A0A167Y4G1"/>
<dbReference type="InterPro" id="IPR045861">
    <property type="entry name" value="CorA_cytoplasmic_dom"/>
</dbReference>
<dbReference type="EMBL" id="AZGY01000020">
    <property type="protein sequence ID" value="KZZ90848.1"/>
    <property type="molecule type" value="Genomic_DNA"/>
</dbReference>
<feature type="transmembrane region" description="Helical" evidence="8">
    <location>
        <begin position="533"/>
        <end position="556"/>
    </location>
</feature>
<keyword evidence="4" id="KW-1003">Cell membrane</keyword>
<keyword evidence="3" id="KW-0813">Transport</keyword>
<name>A0A167Y4G1_9HYPO</name>
<dbReference type="GO" id="GO:0005886">
    <property type="term" value="C:plasma membrane"/>
    <property type="evidence" value="ECO:0007669"/>
    <property type="project" value="UniProtKB-SubCell"/>
</dbReference>
<dbReference type="GO" id="GO:0015095">
    <property type="term" value="F:magnesium ion transmembrane transporter activity"/>
    <property type="evidence" value="ECO:0007669"/>
    <property type="project" value="TreeGrafter"/>
</dbReference>
<evidence type="ECO:0000256" key="4">
    <source>
        <dbReference type="ARBA" id="ARBA00022475"/>
    </source>
</evidence>
<dbReference type="Proteomes" id="UP000078544">
    <property type="component" value="Unassembled WGS sequence"/>
</dbReference>
<comment type="caution">
    <text evidence="9">The sequence shown here is derived from an EMBL/GenBank/DDBJ whole genome shotgun (WGS) entry which is preliminary data.</text>
</comment>
<comment type="subcellular location">
    <subcellularLocation>
        <location evidence="1">Cell membrane</location>
        <topology evidence="1">Multi-pass membrane protein</topology>
    </subcellularLocation>
</comment>
<keyword evidence="5 8" id="KW-0812">Transmembrane</keyword>
<evidence type="ECO:0000313" key="9">
    <source>
        <dbReference type="EMBL" id="KZZ90848.1"/>
    </source>
</evidence>
<sequence>MASQEKDARDGSCITLPSQTFQADTRNSGHITLQAALKPPRHIYADHGPLSVRSDTEVYRRYGSLRHRNTREGGRKIDDWDDFQTYGLPDGWQPGSEPGFDPKLPDGGHASMPTLKAECEITVVDFSPADFTTKRFNNETFISFLAARPRESWAKCRWININGLSWDVIQAVGKEKGLHKLALEDIMNIRNRTKVDWYSNHAFIILTLQKLVHIVDNDKSHAVSVGARSRSWLSRMFSLASGRAPWRRVADAEHYVRDAEGRPILSDGSVLHETSMLRSLQRYHASGNEARTRFMEQHSPLAKYNMAVSAEQVSIFLTNDNTVISFFEISAAGVEKPIITRLSTLGTALRGSCDASLLVQAIIDAVIDLALPLAGVYNDLLSDLELDVLTSPSITQCRQLYVCTSEINKMLRFLNPIEILVKGLRDHRAKRTETEPAGSQSSGTGDVTISPITHTYLGDVLDHCIVITEQLQQLKQSSDNLLSLIFNTISAAQNRSMTQLTMVTIIFMPLTFMTGFFGMNFEEASFPDIHQPIWYFWSCAIPTLAMTILIVTSGVIRSRIKIFGQRKQIWSWKEQSKREPRRRRP</sequence>
<dbReference type="GO" id="GO:0000287">
    <property type="term" value="F:magnesium ion binding"/>
    <property type="evidence" value="ECO:0007669"/>
    <property type="project" value="TreeGrafter"/>
</dbReference>
<evidence type="ECO:0000256" key="5">
    <source>
        <dbReference type="ARBA" id="ARBA00022692"/>
    </source>
</evidence>